<dbReference type="OrthoDB" id="958254at2759"/>
<evidence type="ECO:0000256" key="2">
    <source>
        <dbReference type="ARBA" id="ARBA00005679"/>
    </source>
</evidence>
<protein>
    <recommendedName>
        <fullName evidence="9">Gamma-interferon-inducible lysosomal thiol reductase</fullName>
    </recommendedName>
</protein>
<dbReference type="PANTHER" id="PTHR13234:SF8">
    <property type="entry name" value="GAMMA-INTERFERON-INDUCIBLE LYSOSOMAL THIOL REDUCTASE"/>
    <property type="match status" value="1"/>
</dbReference>
<feature type="chain" id="PRO_5040280261" description="Gamma-interferon-inducible lysosomal thiol reductase" evidence="6">
    <location>
        <begin position="28"/>
        <end position="248"/>
    </location>
</feature>
<evidence type="ECO:0000256" key="6">
    <source>
        <dbReference type="SAM" id="SignalP"/>
    </source>
</evidence>
<comment type="caution">
    <text evidence="7">The sequence shown here is derived from an EMBL/GenBank/DDBJ whole genome shotgun (WGS) entry which is preliminary data.</text>
</comment>
<dbReference type="Proteomes" id="UP001141806">
    <property type="component" value="Unassembled WGS sequence"/>
</dbReference>
<feature type="signal peptide" evidence="6">
    <location>
        <begin position="1"/>
        <end position="27"/>
    </location>
</feature>
<dbReference type="Pfam" id="PF03227">
    <property type="entry name" value="GILT"/>
    <property type="match status" value="1"/>
</dbReference>
<proteinExistence type="inferred from homology"/>
<evidence type="ECO:0000256" key="4">
    <source>
        <dbReference type="ARBA" id="ARBA00022729"/>
    </source>
</evidence>
<comment type="subcellular location">
    <subcellularLocation>
        <location evidence="1">Secreted</location>
    </subcellularLocation>
</comment>
<dbReference type="GO" id="GO:0005576">
    <property type="term" value="C:extracellular region"/>
    <property type="evidence" value="ECO:0007669"/>
    <property type="project" value="UniProtKB-SubCell"/>
</dbReference>
<evidence type="ECO:0000256" key="3">
    <source>
        <dbReference type="ARBA" id="ARBA00022525"/>
    </source>
</evidence>
<evidence type="ECO:0000256" key="5">
    <source>
        <dbReference type="ARBA" id="ARBA00023180"/>
    </source>
</evidence>
<comment type="similarity">
    <text evidence="2">Belongs to the GILT family.</text>
</comment>
<evidence type="ECO:0000256" key="1">
    <source>
        <dbReference type="ARBA" id="ARBA00004613"/>
    </source>
</evidence>
<dbReference type="GO" id="GO:0016671">
    <property type="term" value="F:oxidoreductase activity, acting on a sulfur group of donors, disulfide as acceptor"/>
    <property type="evidence" value="ECO:0007669"/>
    <property type="project" value="InterPro"/>
</dbReference>
<evidence type="ECO:0000313" key="7">
    <source>
        <dbReference type="EMBL" id="KAJ4978738.1"/>
    </source>
</evidence>
<dbReference type="EMBL" id="JAMYWD010000002">
    <property type="protein sequence ID" value="KAJ4978738.1"/>
    <property type="molecule type" value="Genomic_DNA"/>
</dbReference>
<gene>
    <name evidence="7" type="ORF">NE237_009518</name>
</gene>
<name>A0A9Q0KXS8_9MAGN</name>
<keyword evidence="4 6" id="KW-0732">Signal</keyword>
<dbReference type="InterPro" id="IPR004911">
    <property type="entry name" value="Interferon-induced_GILT"/>
</dbReference>
<organism evidence="7 8">
    <name type="scientific">Protea cynaroides</name>
    <dbReference type="NCBI Taxonomy" id="273540"/>
    <lineage>
        <taxon>Eukaryota</taxon>
        <taxon>Viridiplantae</taxon>
        <taxon>Streptophyta</taxon>
        <taxon>Embryophyta</taxon>
        <taxon>Tracheophyta</taxon>
        <taxon>Spermatophyta</taxon>
        <taxon>Magnoliopsida</taxon>
        <taxon>Proteales</taxon>
        <taxon>Proteaceae</taxon>
        <taxon>Protea</taxon>
    </lineage>
</organism>
<keyword evidence="8" id="KW-1185">Reference proteome</keyword>
<accession>A0A9Q0KXS8</accession>
<evidence type="ECO:0000313" key="8">
    <source>
        <dbReference type="Proteomes" id="UP001141806"/>
    </source>
</evidence>
<dbReference type="AlphaFoldDB" id="A0A9Q0KXS8"/>
<reference evidence="7" key="1">
    <citation type="journal article" date="2023" name="Plant J.">
        <title>The genome of the king protea, Protea cynaroides.</title>
        <authorList>
            <person name="Chang J."/>
            <person name="Duong T.A."/>
            <person name="Schoeman C."/>
            <person name="Ma X."/>
            <person name="Roodt D."/>
            <person name="Barker N."/>
            <person name="Li Z."/>
            <person name="Van de Peer Y."/>
            <person name="Mizrachi E."/>
        </authorList>
    </citation>
    <scope>NUCLEOTIDE SEQUENCE</scope>
    <source>
        <tissue evidence="7">Young leaves</tissue>
    </source>
</reference>
<keyword evidence="3" id="KW-0964">Secreted</keyword>
<dbReference type="PANTHER" id="PTHR13234">
    <property type="entry name" value="GAMMA-INTERFERON INDUCIBLE LYSOSOMAL THIOL REDUCTASE GILT"/>
    <property type="match status" value="1"/>
</dbReference>
<evidence type="ECO:0008006" key="9">
    <source>
        <dbReference type="Google" id="ProtNLM"/>
    </source>
</evidence>
<keyword evidence="5" id="KW-0325">Glycoprotein</keyword>
<sequence>MAYPRFLSLLLLSCVLISGSVFCHSSAARVSSSPAPKVSLALYYESLCPYSANFIVNYLPKVFELGLISIIDLEVVPYGNAKLQGDNNIVCQHGPFECLLNTVEACAIDVWPDLNTHFAFIYCVERLVMERKYPEWESCFKELKVDSEPISECYNSARGKELELYYADKTGSLQPPHKYVPWVVVDNQPLYEDYENFITYVCKAYKGNPEPQACKSQVHQVISLNKASPTLEVSYAEETTRTSASYSS</sequence>